<evidence type="ECO:0000259" key="1">
    <source>
        <dbReference type="Pfam" id="PF01261"/>
    </source>
</evidence>
<keyword evidence="3" id="KW-1185">Reference proteome</keyword>
<dbReference type="PANTHER" id="PTHR12110:SF41">
    <property type="entry name" value="INOSOSE DEHYDRATASE"/>
    <property type="match status" value="1"/>
</dbReference>
<dbReference type="PANTHER" id="PTHR12110">
    <property type="entry name" value="HYDROXYPYRUVATE ISOMERASE"/>
    <property type="match status" value="1"/>
</dbReference>
<gene>
    <name evidence="2" type="ORF">DFR52_103634</name>
</gene>
<evidence type="ECO:0000313" key="2">
    <source>
        <dbReference type="EMBL" id="PWW00427.1"/>
    </source>
</evidence>
<dbReference type="InterPro" id="IPR013022">
    <property type="entry name" value="Xyl_isomerase-like_TIM-brl"/>
</dbReference>
<protein>
    <submittedName>
        <fullName evidence="2">Sugar phosphate isomerase/epimerase</fullName>
    </submittedName>
</protein>
<dbReference type="SUPFAM" id="SSF51658">
    <property type="entry name" value="Xylose isomerase-like"/>
    <property type="match status" value="1"/>
</dbReference>
<name>A0A317PN03_9HYPH</name>
<organism evidence="2 3">
    <name type="scientific">Hoeflea marina</name>
    <dbReference type="NCBI Taxonomy" id="274592"/>
    <lineage>
        <taxon>Bacteria</taxon>
        <taxon>Pseudomonadati</taxon>
        <taxon>Pseudomonadota</taxon>
        <taxon>Alphaproteobacteria</taxon>
        <taxon>Hyphomicrobiales</taxon>
        <taxon>Rhizobiaceae</taxon>
        <taxon>Hoeflea</taxon>
    </lineage>
</organism>
<reference evidence="2 3" key="1">
    <citation type="submission" date="2018-05" db="EMBL/GenBank/DDBJ databases">
        <title>Genomic Encyclopedia of Type Strains, Phase IV (KMG-IV): sequencing the most valuable type-strain genomes for metagenomic binning, comparative biology and taxonomic classification.</title>
        <authorList>
            <person name="Goeker M."/>
        </authorList>
    </citation>
    <scope>NUCLEOTIDE SEQUENCE [LARGE SCALE GENOMIC DNA]</scope>
    <source>
        <strain evidence="2 3">DSM 16791</strain>
    </source>
</reference>
<comment type="caution">
    <text evidence="2">The sequence shown here is derived from an EMBL/GenBank/DDBJ whole genome shotgun (WGS) entry which is preliminary data.</text>
</comment>
<sequence>MTYSFQLYSARNFQPWSDVLAMLSEAGYGQVEGFGGVYEDPAGFRALMDGNGLTMPSGHFAIDALEGDLDGVLAKASTLGIRTIYCPHLAEELRPTDRAGWEAFAARLEAVGAGVRAAGYGFGWHNHAFEFVALADGTVPMQVILDSAPTIEWEADIAWIIRGGGDPSDWIRRHGARITAVHVKDIAPEGECADEDGWADVGHGTVAWTDLLAQLRGSGAERLYVMEHDKPSDATRFAERSIAWLKGKGE</sequence>
<dbReference type="InterPro" id="IPR050312">
    <property type="entry name" value="IolE/XylAMocC-like"/>
</dbReference>
<dbReference type="Pfam" id="PF01261">
    <property type="entry name" value="AP_endonuc_2"/>
    <property type="match status" value="1"/>
</dbReference>
<dbReference type="RefSeq" id="WP_110032646.1">
    <property type="nucleotide sequence ID" value="NZ_QGTR01000003.1"/>
</dbReference>
<dbReference type="Proteomes" id="UP000246352">
    <property type="component" value="Unassembled WGS sequence"/>
</dbReference>
<feature type="domain" description="Xylose isomerase-like TIM barrel" evidence="1">
    <location>
        <begin position="22"/>
        <end position="246"/>
    </location>
</feature>
<dbReference type="AlphaFoldDB" id="A0A317PN03"/>
<dbReference type="GO" id="GO:0016853">
    <property type="term" value="F:isomerase activity"/>
    <property type="evidence" value="ECO:0007669"/>
    <property type="project" value="UniProtKB-KW"/>
</dbReference>
<proteinExistence type="predicted"/>
<evidence type="ECO:0000313" key="3">
    <source>
        <dbReference type="Proteomes" id="UP000246352"/>
    </source>
</evidence>
<accession>A0A317PN03</accession>
<keyword evidence="2" id="KW-0413">Isomerase</keyword>
<dbReference type="OrthoDB" id="9798407at2"/>
<dbReference type="InterPro" id="IPR036237">
    <property type="entry name" value="Xyl_isomerase-like_sf"/>
</dbReference>
<dbReference type="EMBL" id="QGTR01000003">
    <property type="protein sequence ID" value="PWW00427.1"/>
    <property type="molecule type" value="Genomic_DNA"/>
</dbReference>
<dbReference type="Gene3D" id="3.20.20.150">
    <property type="entry name" value="Divalent-metal-dependent TIM barrel enzymes"/>
    <property type="match status" value="1"/>
</dbReference>